<dbReference type="Proteomes" id="UP001151081">
    <property type="component" value="Unassembled WGS sequence"/>
</dbReference>
<sequence length="427" mass="48103">MRRTSWPDRAPRTLWAPVESPADAVRAFERKIQALYHAHLAVLAMALVEPPPSEPELGPMTRALRAVVHFYRGWPVLEEAERARRSETALPEAPVSFLFGRPDIVMGEEGPQVAETNFDTAVSGYEKPDDLWTQSAELFELPNALLQSGRPLAGLKDYFTELAEARPHRIHWVRSVAAAPECEPILAYLNQNPHGIQHFAHYAGEPSPSYPPALPGHLHRACTLYTVNKARDAFTDTLRPLVPMVAGCTVPLRLAALQSKLFLACLSDPRTRPRNLTPEEQDAVDTLIPETRLIDLMSGAEIDHVKRNRGDYVLKRADSHMGRHVFFGCNVDRDEWEHLLRALPAQPVEPAQPPSLWLVQKRVRPQAYTLLEYTDEGPVERRAALVCSPYLFGGRLRGFETWRIPFVPEPDMLDHATFVGHFIRSAE</sequence>
<name>A0A9X3XJE2_9BACT</name>
<organism evidence="1 2">
    <name type="scientific">Polyangium jinanense</name>
    <dbReference type="NCBI Taxonomy" id="2829994"/>
    <lineage>
        <taxon>Bacteria</taxon>
        <taxon>Pseudomonadati</taxon>
        <taxon>Myxococcota</taxon>
        <taxon>Polyangia</taxon>
        <taxon>Polyangiales</taxon>
        <taxon>Polyangiaceae</taxon>
        <taxon>Polyangium</taxon>
    </lineage>
</organism>
<dbReference type="RefSeq" id="WP_272424282.1">
    <property type="nucleotide sequence ID" value="NZ_JAGTJJ010000098.1"/>
</dbReference>
<protein>
    <submittedName>
        <fullName evidence="1">Uncharacterized protein</fullName>
    </submittedName>
</protein>
<gene>
    <name evidence="1" type="ORF">KEG57_52340</name>
</gene>
<keyword evidence="2" id="KW-1185">Reference proteome</keyword>
<accession>A0A9X3XJE2</accession>
<dbReference type="EMBL" id="JAGTJJ010000098">
    <property type="protein sequence ID" value="MDC3989161.1"/>
    <property type="molecule type" value="Genomic_DNA"/>
</dbReference>
<comment type="caution">
    <text evidence="1">The sequence shown here is derived from an EMBL/GenBank/DDBJ whole genome shotgun (WGS) entry which is preliminary data.</text>
</comment>
<evidence type="ECO:0000313" key="1">
    <source>
        <dbReference type="EMBL" id="MDC3989161.1"/>
    </source>
</evidence>
<dbReference type="AlphaFoldDB" id="A0A9X3XJE2"/>
<dbReference type="SUPFAM" id="SSF56059">
    <property type="entry name" value="Glutathione synthetase ATP-binding domain-like"/>
    <property type="match status" value="1"/>
</dbReference>
<proteinExistence type="predicted"/>
<reference evidence="1 2" key="1">
    <citation type="submission" date="2021-04" db="EMBL/GenBank/DDBJ databases">
        <title>Genome analysis of Polyangium sp.</title>
        <authorList>
            <person name="Li Y."/>
            <person name="Wang J."/>
        </authorList>
    </citation>
    <scope>NUCLEOTIDE SEQUENCE [LARGE SCALE GENOMIC DNA]</scope>
    <source>
        <strain evidence="1 2">SDU14</strain>
    </source>
</reference>
<evidence type="ECO:0000313" key="2">
    <source>
        <dbReference type="Proteomes" id="UP001151081"/>
    </source>
</evidence>